<protein>
    <submittedName>
        <fullName evidence="3">Uncharacterized protein</fullName>
    </submittedName>
</protein>
<dbReference type="Gene3D" id="3.40.50.300">
    <property type="entry name" value="P-loop containing nucleotide triphosphate hydrolases"/>
    <property type="match status" value="1"/>
</dbReference>
<dbReference type="AlphaFoldDB" id="G3VMA8"/>
<dbReference type="NCBIfam" id="TIGR00231">
    <property type="entry name" value="small_GTP"/>
    <property type="match status" value="1"/>
</dbReference>
<dbReference type="InterPro" id="IPR027417">
    <property type="entry name" value="P-loop_NTPase"/>
</dbReference>
<accession>G3VMA8</accession>
<sequence>MREVLTETKMYKLVVMGACCVGKTALTMQFTENRFVTEYDPTMQDSYLMHSMVDEEPCHLDIVDTTGNEQFYALRNQNARWGEGFLLVYAVNDPHSFENVNFFWHYLRRLKGTDCVPVVLVANKVDLTDRLVNPTRGQEVAKRLGVPYVETSAKTEQGVEQAFHELVREIRRLRAEEELKILPNTEQREACGCKCCTIQ</sequence>
<evidence type="ECO:0000256" key="1">
    <source>
        <dbReference type="ARBA" id="ARBA00022741"/>
    </source>
</evidence>
<dbReference type="Pfam" id="PF00071">
    <property type="entry name" value="Ras"/>
    <property type="match status" value="1"/>
</dbReference>
<keyword evidence="2" id="KW-0342">GTP-binding</keyword>
<dbReference type="SMART" id="SM00173">
    <property type="entry name" value="RAS"/>
    <property type="match status" value="1"/>
</dbReference>
<reference evidence="3" key="2">
    <citation type="submission" date="2025-08" db="UniProtKB">
        <authorList>
            <consortium name="Ensembl"/>
        </authorList>
    </citation>
    <scope>IDENTIFICATION</scope>
</reference>
<dbReference type="InterPro" id="IPR001806">
    <property type="entry name" value="Small_GTPase"/>
</dbReference>
<dbReference type="GO" id="GO:0003924">
    <property type="term" value="F:GTPase activity"/>
    <property type="evidence" value="ECO:0007669"/>
    <property type="project" value="InterPro"/>
</dbReference>
<dbReference type="PANTHER" id="PTHR24070">
    <property type="entry name" value="RAS, DI-RAS, AND RHEB FAMILY MEMBERS OF SMALL GTPASE SUPERFAMILY"/>
    <property type="match status" value="1"/>
</dbReference>
<dbReference type="InParanoid" id="G3VMA8"/>
<dbReference type="GeneTree" id="ENSGT01020000234362"/>
<dbReference type="FunFam" id="3.40.50.300:FF:001423">
    <property type="entry name" value="Ras family GTPase"/>
    <property type="match status" value="1"/>
</dbReference>
<dbReference type="PROSITE" id="PS51419">
    <property type="entry name" value="RAB"/>
    <property type="match status" value="1"/>
</dbReference>
<dbReference type="Proteomes" id="UP000007648">
    <property type="component" value="Unassembled WGS sequence"/>
</dbReference>
<reference evidence="3 4" key="1">
    <citation type="journal article" date="2011" name="Proc. Natl. Acad. Sci. U.S.A.">
        <title>Genetic diversity and population structure of the endangered marsupial Sarcophilus harrisii (Tasmanian devil).</title>
        <authorList>
            <person name="Miller W."/>
            <person name="Hayes V.M."/>
            <person name="Ratan A."/>
            <person name="Petersen D.C."/>
            <person name="Wittekindt N.E."/>
            <person name="Miller J."/>
            <person name="Walenz B."/>
            <person name="Knight J."/>
            <person name="Qi J."/>
            <person name="Zhao F."/>
            <person name="Wang Q."/>
            <person name="Bedoya-Reina O.C."/>
            <person name="Katiyar N."/>
            <person name="Tomsho L.P."/>
            <person name="Kasson L.M."/>
            <person name="Hardie R.A."/>
            <person name="Woodbridge P."/>
            <person name="Tindall E.A."/>
            <person name="Bertelsen M.F."/>
            <person name="Dixon D."/>
            <person name="Pyecroft S."/>
            <person name="Helgen K.M."/>
            <person name="Lesk A.M."/>
            <person name="Pringle T.H."/>
            <person name="Patterson N."/>
            <person name="Zhang Y."/>
            <person name="Kreiss A."/>
            <person name="Woods G.M."/>
            <person name="Jones M.E."/>
            <person name="Schuster S.C."/>
        </authorList>
    </citation>
    <scope>NUCLEOTIDE SEQUENCE [LARGE SCALE GENOMIC DNA]</scope>
</reference>
<dbReference type="PROSITE" id="PS51420">
    <property type="entry name" value="RHO"/>
    <property type="match status" value="1"/>
</dbReference>
<reference evidence="3" key="3">
    <citation type="submission" date="2025-09" db="UniProtKB">
        <authorList>
            <consortium name="Ensembl"/>
        </authorList>
    </citation>
    <scope>IDENTIFICATION</scope>
</reference>
<evidence type="ECO:0000313" key="4">
    <source>
        <dbReference type="Proteomes" id="UP000007648"/>
    </source>
</evidence>
<dbReference type="PRINTS" id="PR00449">
    <property type="entry name" value="RASTRNSFRMNG"/>
</dbReference>
<dbReference type="GO" id="GO:0007165">
    <property type="term" value="P:signal transduction"/>
    <property type="evidence" value="ECO:0007669"/>
    <property type="project" value="InterPro"/>
</dbReference>
<keyword evidence="4" id="KW-1185">Reference proteome</keyword>
<dbReference type="Ensembl" id="ENSSHAT00000004357.2">
    <property type="protein sequence ID" value="ENSSHAP00000004313.2"/>
    <property type="gene ID" value="ENSSHAG00000003798.2"/>
</dbReference>
<dbReference type="STRING" id="9305.ENSSHAP00000004313"/>
<dbReference type="eggNOG" id="KOG0395">
    <property type="taxonomic scope" value="Eukaryota"/>
</dbReference>
<proteinExistence type="predicted"/>
<dbReference type="HOGENOM" id="CLU_041217_9_8_1"/>
<keyword evidence="1" id="KW-0547">Nucleotide-binding</keyword>
<dbReference type="SMART" id="SM00174">
    <property type="entry name" value="RHO"/>
    <property type="match status" value="1"/>
</dbReference>
<evidence type="ECO:0000256" key="2">
    <source>
        <dbReference type="ARBA" id="ARBA00023134"/>
    </source>
</evidence>
<dbReference type="SMART" id="SM00175">
    <property type="entry name" value="RAB"/>
    <property type="match status" value="1"/>
</dbReference>
<dbReference type="InterPro" id="IPR005225">
    <property type="entry name" value="Small_GTP-bd"/>
</dbReference>
<name>G3VMA8_SARHA</name>
<dbReference type="PROSITE" id="PS51421">
    <property type="entry name" value="RAS"/>
    <property type="match status" value="1"/>
</dbReference>
<dbReference type="InterPro" id="IPR020849">
    <property type="entry name" value="Small_GTPase_Ras-type"/>
</dbReference>
<dbReference type="SUPFAM" id="SSF52540">
    <property type="entry name" value="P-loop containing nucleoside triphosphate hydrolases"/>
    <property type="match status" value="1"/>
</dbReference>
<dbReference type="GO" id="GO:0005525">
    <property type="term" value="F:GTP binding"/>
    <property type="evidence" value="ECO:0007669"/>
    <property type="project" value="UniProtKB-KW"/>
</dbReference>
<organism evidence="3 4">
    <name type="scientific">Sarcophilus harrisii</name>
    <name type="common">Tasmanian devil</name>
    <name type="synonym">Sarcophilus laniarius</name>
    <dbReference type="NCBI Taxonomy" id="9305"/>
    <lineage>
        <taxon>Eukaryota</taxon>
        <taxon>Metazoa</taxon>
        <taxon>Chordata</taxon>
        <taxon>Craniata</taxon>
        <taxon>Vertebrata</taxon>
        <taxon>Euteleostomi</taxon>
        <taxon>Mammalia</taxon>
        <taxon>Metatheria</taxon>
        <taxon>Dasyuromorphia</taxon>
        <taxon>Dasyuridae</taxon>
        <taxon>Sarcophilus</taxon>
    </lineage>
</organism>
<dbReference type="GO" id="GO:0016020">
    <property type="term" value="C:membrane"/>
    <property type="evidence" value="ECO:0007669"/>
    <property type="project" value="InterPro"/>
</dbReference>
<evidence type="ECO:0000313" key="3">
    <source>
        <dbReference type="Ensembl" id="ENSSHAP00000004313.2"/>
    </source>
</evidence>